<dbReference type="RefSeq" id="WP_271054326.1">
    <property type="nucleotide sequence ID" value="NZ_JAQIIO010000005.1"/>
</dbReference>
<organism evidence="7 8">
    <name type="scientific">Aliiroseovarius salicola</name>
    <dbReference type="NCBI Taxonomy" id="3009082"/>
    <lineage>
        <taxon>Bacteria</taxon>
        <taxon>Pseudomonadati</taxon>
        <taxon>Pseudomonadota</taxon>
        <taxon>Alphaproteobacteria</taxon>
        <taxon>Rhodobacterales</taxon>
        <taxon>Paracoccaceae</taxon>
        <taxon>Aliiroseovarius</taxon>
    </lineage>
</organism>
<dbReference type="Pfam" id="PF07298">
    <property type="entry name" value="NnrU"/>
    <property type="match status" value="1"/>
</dbReference>
<feature type="transmembrane region" description="Helical" evidence="5">
    <location>
        <begin position="76"/>
        <end position="93"/>
    </location>
</feature>
<keyword evidence="3 5" id="KW-1133">Transmembrane helix</keyword>
<name>A0ABT4W273_9RHOB</name>
<evidence type="ECO:0000256" key="2">
    <source>
        <dbReference type="ARBA" id="ARBA00022692"/>
    </source>
</evidence>
<comment type="caution">
    <text evidence="7">The sequence shown here is derived from an EMBL/GenBank/DDBJ whole genome shotgun (WGS) entry which is preliminary data.</text>
</comment>
<keyword evidence="2 5" id="KW-0812">Transmembrane</keyword>
<gene>
    <name evidence="7" type="ORF">O2N63_11040</name>
</gene>
<evidence type="ECO:0000259" key="6">
    <source>
        <dbReference type="Pfam" id="PF07298"/>
    </source>
</evidence>
<feature type="transmembrane region" description="Helical" evidence="5">
    <location>
        <begin position="6"/>
        <end position="26"/>
    </location>
</feature>
<feature type="transmembrane region" description="Helical" evidence="5">
    <location>
        <begin position="190"/>
        <end position="208"/>
    </location>
</feature>
<evidence type="ECO:0000313" key="7">
    <source>
        <dbReference type="EMBL" id="MDA5094619.1"/>
    </source>
</evidence>
<proteinExistence type="predicted"/>
<evidence type="ECO:0000256" key="4">
    <source>
        <dbReference type="ARBA" id="ARBA00023136"/>
    </source>
</evidence>
<feature type="transmembrane region" description="Helical" evidence="5">
    <location>
        <begin position="38"/>
        <end position="56"/>
    </location>
</feature>
<keyword evidence="8" id="KW-1185">Reference proteome</keyword>
<feature type="transmembrane region" description="Helical" evidence="5">
    <location>
        <begin position="114"/>
        <end position="136"/>
    </location>
</feature>
<dbReference type="Gene3D" id="1.20.120.1630">
    <property type="match status" value="1"/>
</dbReference>
<evidence type="ECO:0000313" key="8">
    <source>
        <dbReference type="Proteomes" id="UP001528040"/>
    </source>
</evidence>
<evidence type="ECO:0000256" key="3">
    <source>
        <dbReference type="ARBA" id="ARBA00022989"/>
    </source>
</evidence>
<dbReference type="InterPro" id="IPR009915">
    <property type="entry name" value="NnrU_dom"/>
</dbReference>
<reference evidence="7 8" key="1">
    <citation type="submission" date="2023-01" db="EMBL/GenBank/DDBJ databases">
        <authorList>
            <person name="Yoon J.-W."/>
        </authorList>
    </citation>
    <scope>NUCLEOTIDE SEQUENCE [LARGE SCALE GENOMIC DNA]</scope>
    <source>
        <strain evidence="7 8">KMU-50</strain>
    </source>
</reference>
<comment type="subcellular location">
    <subcellularLocation>
        <location evidence="1">Membrane</location>
        <topology evidence="1">Multi-pass membrane protein</topology>
    </subcellularLocation>
</comment>
<feature type="transmembrane region" description="Helical" evidence="5">
    <location>
        <begin position="142"/>
        <end position="161"/>
    </location>
</feature>
<evidence type="ECO:0000256" key="1">
    <source>
        <dbReference type="ARBA" id="ARBA00004141"/>
    </source>
</evidence>
<feature type="domain" description="NnrU" evidence="6">
    <location>
        <begin position="8"/>
        <end position="216"/>
    </location>
</feature>
<dbReference type="Proteomes" id="UP001528040">
    <property type="component" value="Unassembled WGS sequence"/>
</dbReference>
<protein>
    <submittedName>
        <fullName evidence="7">NnrU family protein</fullName>
    </submittedName>
</protein>
<accession>A0ABT4W273</accession>
<evidence type="ECO:0000256" key="5">
    <source>
        <dbReference type="SAM" id="Phobius"/>
    </source>
</evidence>
<sequence length="218" mass="24391">MQDWGGYILGFIFFFASHSIPTRPGVKSRFVDVLGARGFTLAYSALSTFALAVLILSARTAPQIPLWHWAEWHNHLALTLMLVAMIIVALALGRPNPLSFGGSQNDRFDPKQPGLIGWLHHPLLAALFLWSLAHMIANGDLAHVIMFGCFALFSFFGRKIINRRKIRQLGEEEWQRLAATRREILPSMNGMIRVCLGVLLYGLILWAHEPVIGISPLP</sequence>
<dbReference type="EMBL" id="JAQIIO010000005">
    <property type="protein sequence ID" value="MDA5094619.1"/>
    <property type="molecule type" value="Genomic_DNA"/>
</dbReference>
<keyword evidence="4 5" id="KW-0472">Membrane</keyword>